<dbReference type="EMBL" id="JAULSN010000003">
    <property type="protein sequence ID" value="KAK3376625.1"/>
    <property type="molecule type" value="Genomic_DNA"/>
</dbReference>
<keyword evidence="2 7" id="KW-0575">Peroxidase</keyword>
<evidence type="ECO:0000313" key="9">
    <source>
        <dbReference type="EMBL" id="KAK3376625.1"/>
    </source>
</evidence>
<sequence>MSFRTAATLATRVSRQPLASRLVAARTPATAQRAFHATPAAFIKVGDPLPGLEDVLTENSPGNKVNLAQEAQALNKMILLGVPAAFSPACSAKHIPGFINHPRTKEFDLVAVVSVNDPFVMKAWGEVLDPAGDHNIRFLADPSGRFTKAMDMDFDGSSIFGNHRSKRYSILIENGKVTSVDVEPDNTGTSVSMAENVLGPA</sequence>
<dbReference type="GO" id="GO:0005829">
    <property type="term" value="C:cytosol"/>
    <property type="evidence" value="ECO:0007669"/>
    <property type="project" value="TreeGrafter"/>
</dbReference>
<comment type="similarity">
    <text evidence="1 7">Belongs to the peroxiredoxin family. Prx5 subfamily.</text>
</comment>
<comment type="caution">
    <text evidence="9">The sequence shown here is derived from an EMBL/GenBank/DDBJ whole genome shotgun (WGS) entry which is preliminary data.</text>
</comment>
<dbReference type="GO" id="GO:0008379">
    <property type="term" value="F:thioredoxin peroxidase activity"/>
    <property type="evidence" value="ECO:0007669"/>
    <property type="project" value="InterPro"/>
</dbReference>
<protein>
    <submittedName>
        <fullName evidence="9">Redoxin-domain-containing protein</fullName>
    </submittedName>
</protein>
<dbReference type="FunFam" id="3.40.30.10:FF:000159">
    <property type="entry name" value="Peroxiredoxin"/>
    <property type="match status" value="1"/>
</dbReference>
<proteinExistence type="inferred from homology"/>
<keyword evidence="10" id="KW-1185">Reference proteome</keyword>
<keyword evidence="5 7" id="KW-0676">Redox-active center</keyword>
<dbReference type="Gene3D" id="3.40.30.10">
    <property type="entry name" value="Glutaredoxin"/>
    <property type="match status" value="1"/>
</dbReference>
<gene>
    <name evidence="9" type="ORF">B0T24DRAFT_223280</name>
</gene>
<dbReference type="PANTHER" id="PTHR10430:SF39">
    <property type="entry name" value="PEROXISOMAL MEMBRANE ASSOCIATED PROTEIN 20"/>
    <property type="match status" value="1"/>
</dbReference>
<evidence type="ECO:0000256" key="5">
    <source>
        <dbReference type="ARBA" id="ARBA00023284"/>
    </source>
</evidence>
<dbReference type="GO" id="GO:0005777">
    <property type="term" value="C:peroxisome"/>
    <property type="evidence" value="ECO:0007669"/>
    <property type="project" value="TreeGrafter"/>
</dbReference>
<comment type="function">
    <text evidence="7">Thiol-specific peroxidase that catalyzes the reduction of hydrogen peroxide and organic hydroperoxides to water and alcohols, respectively. Plays a role in cell protection against oxidative stress by detoxifying peroxides.</text>
</comment>
<dbReference type="InterPro" id="IPR036249">
    <property type="entry name" value="Thioredoxin-like_sf"/>
</dbReference>
<dbReference type="GO" id="GO:0042744">
    <property type="term" value="P:hydrogen peroxide catabolic process"/>
    <property type="evidence" value="ECO:0007669"/>
    <property type="project" value="TreeGrafter"/>
</dbReference>
<dbReference type="GO" id="GO:0005739">
    <property type="term" value="C:mitochondrion"/>
    <property type="evidence" value="ECO:0007669"/>
    <property type="project" value="TreeGrafter"/>
</dbReference>
<organism evidence="9 10">
    <name type="scientific">Lasiosphaeria ovina</name>
    <dbReference type="NCBI Taxonomy" id="92902"/>
    <lineage>
        <taxon>Eukaryota</taxon>
        <taxon>Fungi</taxon>
        <taxon>Dikarya</taxon>
        <taxon>Ascomycota</taxon>
        <taxon>Pezizomycotina</taxon>
        <taxon>Sordariomycetes</taxon>
        <taxon>Sordariomycetidae</taxon>
        <taxon>Sordariales</taxon>
        <taxon>Lasiosphaeriaceae</taxon>
        <taxon>Lasiosphaeria</taxon>
    </lineage>
</organism>
<dbReference type="AlphaFoldDB" id="A0AAE0KIS5"/>
<accession>A0AAE0KIS5</accession>
<dbReference type="Proteomes" id="UP001287356">
    <property type="component" value="Unassembled WGS sequence"/>
</dbReference>
<keyword evidence="4 7" id="KW-0560">Oxidoreductase</keyword>
<dbReference type="Pfam" id="PF08534">
    <property type="entry name" value="Redoxin"/>
    <property type="match status" value="1"/>
</dbReference>
<keyword evidence="3 7" id="KW-0049">Antioxidant</keyword>
<feature type="domain" description="Redoxin" evidence="8">
    <location>
        <begin position="44"/>
        <end position="198"/>
    </location>
</feature>
<dbReference type="CDD" id="cd03013">
    <property type="entry name" value="PRX5_like"/>
    <property type="match status" value="1"/>
</dbReference>
<dbReference type="GO" id="GO:0034599">
    <property type="term" value="P:cellular response to oxidative stress"/>
    <property type="evidence" value="ECO:0007669"/>
    <property type="project" value="InterPro"/>
</dbReference>
<dbReference type="InterPro" id="IPR037944">
    <property type="entry name" value="PRX5-like"/>
</dbReference>
<name>A0AAE0KIS5_9PEZI</name>
<reference evidence="9" key="1">
    <citation type="journal article" date="2023" name="Mol. Phylogenet. Evol.">
        <title>Genome-scale phylogeny and comparative genomics of the fungal order Sordariales.</title>
        <authorList>
            <person name="Hensen N."/>
            <person name="Bonometti L."/>
            <person name="Westerberg I."/>
            <person name="Brannstrom I.O."/>
            <person name="Guillou S."/>
            <person name="Cros-Aarteil S."/>
            <person name="Calhoun S."/>
            <person name="Haridas S."/>
            <person name="Kuo A."/>
            <person name="Mondo S."/>
            <person name="Pangilinan J."/>
            <person name="Riley R."/>
            <person name="LaButti K."/>
            <person name="Andreopoulos B."/>
            <person name="Lipzen A."/>
            <person name="Chen C."/>
            <person name="Yan M."/>
            <person name="Daum C."/>
            <person name="Ng V."/>
            <person name="Clum A."/>
            <person name="Steindorff A."/>
            <person name="Ohm R.A."/>
            <person name="Martin F."/>
            <person name="Silar P."/>
            <person name="Natvig D.O."/>
            <person name="Lalanne C."/>
            <person name="Gautier V."/>
            <person name="Ament-Velasquez S.L."/>
            <person name="Kruys A."/>
            <person name="Hutchinson M.I."/>
            <person name="Powell A.J."/>
            <person name="Barry K."/>
            <person name="Miller A.N."/>
            <person name="Grigoriev I.V."/>
            <person name="Debuchy R."/>
            <person name="Gladieux P."/>
            <person name="Hiltunen Thoren M."/>
            <person name="Johannesson H."/>
        </authorList>
    </citation>
    <scope>NUCLEOTIDE SEQUENCE</scope>
    <source>
        <strain evidence="9">CBS 958.72</strain>
    </source>
</reference>
<evidence type="ECO:0000256" key="3">
    <source>
        <dbReference type="ARBA" id="ARBA00022862"/>
    </source>
</evidence>
<feature type="active site" description="Cysteine sulfenic acid (-SOH) intermediate" evidence="6">
    <location>
        <position position="90"/>
    </location>
</feature>
<reference evidence="9" key="2">
    <citation type="submission" date="2023-06" db="EMBL/GenBank/DDBJ databases">
        <authorList>
            <consortium name="Lawrence Berkeley National Laboratory"/>
            <person name="Haridas S."/>
            <person name="Hensen N."/>
            <person name="Bonometti L."/>
            <person name="Westerberg I."/>
            <person name="Brannstrom I.O."/>
            <person name="Guillou S."/>
            <person name="Cros-Aarteil S."/>
            <person name="Calhoun S."/>
            <person name="Kuo A."/>
            <person name="Mondo S."/>
            <person name="Pangilinan J."/>
            <person name="Riley R."/>
            <person name="Labutti K."/>
            <person name="Andreopoulos B."/>
            <person name="Lipzen A."/>
            <person name="Chen C."/>
            <person name="Yanf M."/>
            <person name="Daum C."/>
            <person name="Ng V."/>
            <person name="Clum A."/>
            <person name="Steindorff A."/>
            <person name="Ohm R."/>
            <person name="Martin F."/>
            <person name="Silar P."/>
            <person name="Natvig D."/>
            <person name="Lalanne C."/>
            <person name="Gautier V."/>
            <person name="Ament-Velasquez S.L."/>
            <person name="Kruys A."/>
            <person name="Hutchinson M.I."/>
            <person name="Powell A.J."/>
            <person name="Barry K."/>
            <person name="Miller A.N."/>
            <person name="Grigoriev I.V."/>
            <person name="Debuchy R."/>
            <person name="Gladieux P."/>
            <person name="Thoren M.H."/>
            <person name="Johannesson H."/>
        </authorList>
    </citation>
    <scope>NUCLEOTIDE SEQUENCE</scope>
    <source>
        <strain evidence="9">CBS 958.72</strain>
    </source>
</reference>
<evidence type="ECO:0000256" key="2">
    <source>
        <dbReference type="ARBA" id="ARBA00022559"/>
    </source>
</evidence>
<evidence type="ECO:0000256" key="1">
    <source>
        <dbReference type="ARBA" id="ARBA00010505"/>
    </source>
</evidence>
<dbReference type="GO" id="GO:0045454">
    <property type="term" value="P:cell redox homeostasis"/>
    <property type="evidence" value="ECO:0007669"/>
    <property type="project" value="TreeGrafter"/>
</dbReference>
<evidence type="ECO:0000256" key="6">
    <source>
        <dbReference type="PIRSR" id="PIRSR637944-1"/>
    </source>
</evidence>
<dbReference type="PANTHER" id="PTHR10430">
    <property type="entry name" value="PEROXIREDOXIN"/>
    <property type="match status" value="1"/>
</dbReference>
<evidence type="ECO:0000256" key="7">
    <source>
        <dbReference type="RuleBase" id="RU366011"/>
    </source>
</evidence>
<evidence type="ECO:0000259" key="8">
    <source>
        <dbReference type="Pfam" id="PF08534"/>
    </source>
</evidence>
<dbReference type="SUPFAM" id="SSF52833">
    <property type="entry name" value="Thioredoxin-like"/>
    <property type="match status" value="1"/>
</dbReference>
<dbReference type="InterPro" id="IPR013740">
    <property type="entry name" value="Redoxin"/>
</dbReference>
<evidence type="ECO:0000256" key="4">
    <source>
        <dbReference type="ARBA" id="ARBA00023002"/>
    </source>
</evidence>
<evidence type="ECO:0000313" key="10">
    <source>
        <dbReference type="Proteomes" id="UP001287356"/>
    </source>
</evidence>